<gene>
    <name evidence="3" type="ORF">SAMN05444817_10812</name>
</gene>
<dbReference type="STRING" id="1161099.SAMN05444817_10812"/>
<evidence type="ECO:0000256" key="1">
    <source>
        <dbReference type="SAM" id="MobiDB-lite"/>
    </source>
</evidence>
<dbReference type="Pfam" id="PF09449">
    <property type="entry name" value="DUF2020"/>
    <property type="match status" value="1"/>
</dbReference>
<dbReference type="AlphaFoldDB" id="A0A1N7JHG1"/>
<keyword evidence="4" id="KW-1185">Reference proteome</keyword>
<sequence length="179" mass="18782">MALSACSPGAEVEQATAAAPAPEETSEQVTHDSGLPSDAVPEVSRDSAVDCPYLEIQFVAETNGQKVTGSGIDERFDTPACVFWSYPEEPQLEVLVRHTGSAQEARDVVDHFAPVDITDLAEEPAGWSGGRAGGEAIDGREGAVYAVAKDSVAVVVLTNQKESVKAQLIAEQALTNLSL</sequence>
<reference evidence="4" key="1">
    <citation type="submission" date="2017-01" db="EMBL/GenBank/DDBJ databases">
        <authorList>
            <person name="Varghese N."/>
            <person name="Submissions S."/>
        </authorList>
    </citation>
    <scope>NUCLEOTIDE SEQUENCE [LARGE SCALE GENOMIC DNA]</scope>
    <source>
        <strain evidence="4">DSM 44531</strain>
    </source>
</reference>
<accession>A0A1N7JHG1</accession>
<name>A0A1N7JHG1_9CORY</name>
<dbReference type="InterPro" id="IPR016123">
    <property type="entry name" value="Mog1/PsbP_a/b/a-sand"/>
</dbReference>
<dbReference type="Proteomes" id="UP000186292">
    <property type="component" value="Unassembled WGS sequence"/>
</dbReference>
<dbReference type="Gene3D" id="3.40.1000.10">
    <property type="entry name" value="Mog1/PsbP, alpha/beta/alpha sandwich"/>
    <property type="match status" value="1"/>
</dbReference>
<feature type="domain" description="DUF2020" evidence="2">
    <location>
        <begin position="35"/>
        <end position="179"/>
    </location>
</feature>
<organism evidence="3 4">
    <name type="scientific">Corynebacterium appendicis CIP 107643</name>
    <dbReference type="NCBI Taxonomy" id="1161099"/>
    <lineage>
        <taxon>Bacteria</taxon>
        <taxon>Bacillati</taxon>
        <taxon>Actinomycetota</taxon>
        <taxon>Actinomycetes</taxon>
        <taxon>Mycobacteriales</taxon>
        <taxon>Corynebacteriaceae</taxon>
        <taxon>Corynebacterium</taxon>
    </lineage>
</organism>
<dbReference type="InterPro" id="IPR018567">
    <property type="entry name" value="DUF2020"/>
</dbReference>
<evidence type="ECO:0000313" key="4">
    <source>
        <dbReference type="Proteomes" id="UP000186292"/>
    </source>
</evidence>
<proteinExistence type="predicted"/>
<protein>
    <submittedName>
        <fullName evidence="3">UPF0176 protein</fullName>
    </submittedName>
</protein>
<evidence type="ECO:0000259" key="2">
    <source>
        <dbReference type="Pfam" id="PF09449"/>
    </source>
</evidence>
<dbReference type="SUPFAM" id="SSF55724">
    <property type="entry name" value="Mog1p/PsbP-like"/>
    <property type="match status" value="1"/>
</dbReference>
<dbReference type="EMBL" id="FTOF01000008">
    <property type="protein sequence ID" value="SIS48750.1"/>
    <property type="molecule type" value="Genomic_DNA"/>
</dbReference>
<evidence type="ECO:0000313" key="3">
    <source>
        <dbReference type="EMBL" id="SIS48750.1"/>
    </source>
</evidence>
<feature type="compositionally biased region" description="Low complexity" evidence="1">
    <location>
        <begin position="10"/>
        <end position="23"/>
    </location>
</feature>
<feature type="region of interest" description="Disordered" evidence="1">
    <location>
        <begin position="1"/>
        <end position="44"/>
    </location>
</feature>